<dbReference type="InterPro" id="IPR025194">
    <property type="entry name" value="RodZ-like_C"/>
</dbReference>
<evidence type="ECO:0000259" key="2">
    <source>
        <dbReference type="SMART" id="SM00530"/>
    </source>
</evidence>
<evidence type="ECO:0000256" key="1">
    <source>
        <dbReference type="SAM" id="Phobius"/>
    </source>
</evidence>
<dbReference type="AlphaFoldDB" id="A0A840RJ82"/>
<dbReference type="GO" id="GO:0003677">
    <property type="term" value="F:DNA binding"/>
    <property type="evidence" value="ECO:0007669"/>
    <property type="project" value="InterPro"/>
</dbReference>
<proteinExistence type="predicted"/>
<dbReference type="Pfam" id="PF13464">
    <property type="entry name" value="RodZ_C"/>
    <property type="match status" value="1"/>
</dbReference>
<evidence type="ECO:0000313" key="3">
    <source>
        <dbReference type="EMBL" id="MBB5198247.1"/>
    </source>
</evidence>
<evidence type="ECO:0000313" key="4">
    <source>
        <dbReference type="Proteomes" id="UP000571084"/>
    </source>
</evidence>
<protein>
    <submittedName>
        <fullName evidence="3">Cytoskeleton protein RodZ</fullName>
    </submittedName>
</protein>
<dbReference type="InterPro" id="IPR010982">
    <property type="entry name" value="Lambda_DNA-bd_dom_sf"/>
</dbReference>
<dbReference type="CDD" id="cd00093">
    <property type="entry name" value="HTH_XRE"/>
    <property type="match status" value="1"/>
</dbReference>
<dbReference type="PANTHER" id="PTHR34475">
    <property type="match status" value="1"/>
</dbReference>
<keyword evidence="4" id="KW-1185">Reference proteome</keyword>
<dbReference type="InterPro" id="IPR050400">
    <property type="entry name" value="Bact_Cytoskel_RodZ"/>
</dbReference>
<feature type="transmembrane region" description="Helical" evidence="1">
    <location>
        <begin position="136"/>
        <end position="159"/>
    </location>
</feature>
<dbReference type="SMART" id="SM00530">
    <property type="entry name" value="HTH_XRE"/>
    <property type="match status" value="1"/>
</dbReference>
<keyword evidence="1" id="KW-1133">Transmembrane helix</keyword>
<gene>
    <name evidence="3" type="ORF">HNR39_000057</name>
</gene>
<dbReference type="Proteomes" id="UP000571084">
    <property type="component" value="Unassembled WGS sequence"/>
</dbReference>
<dbReference type="SUPFAM" id="SSF47413">
    <property type="entry name" value="lambda repressor-like DNA-binding domains"/>
    <property type="match status" value="1"/>
</dbReference>
<accession>A0A840RJ82</accession>
<sequence>MSKPEQLIAKPSGEEAIQNNEPAAVPALSVGEQLAHMRKQHGWSIDDVANQLKLAPRQIYAIETDDYDALPTIVMTRGYIRSYAKMLGLDPATILPSTVPVNAAKVQVFGKQPNATIFSESRLLLAGRNSRVPYNWIFGVVGVIVIGLVLAQFGGLSILRQAPVSSGSSLPASAAATSSNGATVETGNAAQEQAAKSTENITDGAALAPVAVVAEALKPGVPAVGAVSAVGAVNQLSLTFKQDSWVEIRRADKTSLYSRVGKAGTTETFDINQPVSLVVGNLAGVEATFRGAAVDLKAGAKSNIARLNLK</sequence>
<dbReference type="PANTHER" id="PTHR34475:SF1">
    <property type="entry name" value="CYTOSKELETON PROTEIN RODZ"/>
    <property type="match status" value="1"/>
</dbReference>
<organism evidence="3 4">
    <name type="scientific">Glaciimonas immobilis</name>
    <dbReference type="NCBI Taxonomy" id="728004"/>
    <lineage>
        <taxon>Bacteria</taxon>
        <taxon>Pseudomonadati</taxon>
        <taxon>Pseudomonadota</taxon>
        <taxon>Betaproteobacteria</taxon>
        <taxon>Burkholderiales</taxon>
        <taxon>Oxalobacteraceae</taxon>
        <taxon>Glaciimonas</taxon>
    </lineage>
</organism>
<keyword evidence="1" id="KW-0472">Membrane</keyword>
<name>A0A840RJ82_9BURK</name>
<dbReference type="Pfam" id="PF13413">
    <property type="entry name" value="HTH_25"/>
    <property type="match status" value="1"/>
</dbReference>
<feature type="domain" description="HTH cro/C1-type" evidence="2">
    <location>
        <begin position="33"/>
        <end position="94"/>
    </location>
</feature>
<dbReference type="InterPro" id="IPR001387">
    <property type="entry name" value="Cro/C1-type_HTH"/>
</dbReference>
<reference evidence="3 4" key="1">
    <citation type="submission" date="2020-08" db="EMBL/GenBank/DDBJ databases">
        <title>Genomic Encyclopedia of Type Strains, Phase IV (KMG-IV): sequencing the most valuable type-strain genomes for metagenomic binning, comparative biology and taxonomic classification.</title>
        <authorList>
            <person name="Goeker M."/>
        </authorList>
    </citation>
    <scope>NUCLEOTIDE SEQUENCE [LARGE SCALE GENOMIC DNA]</scope>
    <source>
        <strain evidence="3 4">DSM 23240</strain>
    </source>
</reference>
<dbReference type="EMBL" id="JACHHQ010000001">
    <property type="protein sequence ID" value="MBB5198247.1"/>
    <property type="molecule type" value="Genomic_DNA"/>
</dbReference>
<comment type="caution">
    <text evidence="3">The sequence shown here is derived from an EMBL/GenBank/DDBJ whole genome shotgun (WGS) entry which is preliminary data.</text>
</comment>
<dbReference type="RefSeq" id="WP_168052121.1">
    <property type="nucleotide sequence ID" value="NZ_JAAOZT010000002.1"/>
</dbReference>
<dbReference type="Gene3D" id="1.10.260.40">
    <property type="entry name" value="lambda repressor-like DNA-binding domains"/>
    <property type="match status" value="1"/>
</dbReference>
<keyword evidence="1" id="KW-0812">Transmembrane</keyword>